<evidence type="ECO:0000313" key="1">
    <source>
        <dbReference type="EMBL" id="WYY07564.1"/>
    </source>
</evidence>
<dbReference type="Proteomes" id="UP001479933">
    <property type="component" value="Chromosome"/>
</dbReference>
<sequence>MRPPRIRLEEALLDVAADMATDLRAIACLADAVQARLTTADRLLGAMANRVRMRRRGFLTTVLIDIRDGACSALEHTYLTRVERAHGLPRGVRQAPTDVGRRGFRDVKYQEFGVVVELDGLSFVTSSG</sequence>
<evidence type="ECO:0008006" key="3">
    <source>
        <dbReference type="Google" id="ProtNLM"/>
    </source>
</evidence>
<protein>
    <recommendedName>
        <fullName evidence="3">Transposase</fullName>
    </recommendedName>
</protein>
<accession>A0ABZ2U1H0</accession>
<dbReference type="EMBL" id="CP136137">
    <property type="protein sequence ID" value="WYY07564.1"/>
    <property type="molecule type" value="Genomic_DNA"/>
</dbReference>
<proteinExistence type="predicted"/>
<gene>
    <name evidence="1" type="ORF">RVF87_00280</name>
</gene>
<organism evidence="1 2">
    <name type="scientific">Gordonia hydrophobica</name>
    <dbReference type="NCBI Taxonomy" id="40516"/>
    <lineage>
        <taxon>Bacteria</taxon>
        <taxon>Bacillati</taxon>
        <taxon>Actinomycetota</taxon>
        <taxon>Actinomycetes</taxon>
        <taxon>Mycobacteriales</taxon>
        <taxon>Gordoniaceae</taxon>
        <taxon>Gordonia</taxon>
    </lineage>
</organism>
<keyword evidence="2" id="KW-1185">Reference proteome</keyword>
<dbReference type="RefSeq" id="WP_157086037.1">
    <property type="nucleotide sequence ID" value="NZ_CP136137.1"/>
</dbReference>
<reference evidence="1 2" key="1">
    <citation type="journal article" date="2023" name="Virus Evol.">
        <title>Computational host range prediction-The good, the bad, and the ugly.</title>
        <authorList>
            <person name="Howell A.A."/>
            <person name="Versoza C.J."/>
            <person name="Pfeifer S.P."/>
        </authorList>
    </citation>
    <scope>NUCLEOTIDE SEQUENCE [LARGE SCALE GENOMIC DNA]</scope>
    <source>
        <strain evidence="1 2">1610/1b</strain>
    </source>
</reference>
<name>A0ABZ2U1H0_9ACTN</name>
<evidence type="ECO:0000313" key="2">
    <source>
        <dbReference type="Proteomes" id="UP001479933"/>
    </source>
</evidence>